<name>A0A835QGP9_VANPL</name>
<evidence type="ECO:0000313" key="2">
    <source>
        <dbReference type="EMBL" id="KAG0468722.1"/>
    </source>
</evidence>
<gene>
    <name evidence="2" type="ORF">HPP92_018050</name>
</gene>
<reference evidence="2 3" key="1">
    <citation type="journal article" date="2020" name="Nat. Food">
        <title>A phased Vanilla planifolia genome enables genetic improvement of flavour and production.</title>
        <authorList>
            <person name="Hasing T."/>
            <person name="Tang H."/>
            <person name="Brym M."/>
            <person name="Khazi F."/>
            <person name="Huang T."/>
            <person name="Chambers A.H."/>
        </authorList>
    </citation>
    <scope>NUCLEOTIDE SEQUENCE [LARGE SCALE GENOMIC DNA]</scope>
    <source>
        <tissue evidence="2">Leaf</tissue>
    </source>
</reference>
<dbReference type="Proteomes" id="UP000639772">
    <property type="component" value="Chromosome 9"/>
</dbReference>
<organism evidence="2 3">
    <name type="scientific">Vanilla planifolia</name>
    <name type="common">Vanilla</name>
    <dbReference type="NCBI Taxonomy" id="51239"/>
    <lineage>
        <taxon>Eukaryota</taxon>
        <taxon>Viridiplantae</taxon>
        <taxon>Streptophyta</taxon>
        <taxon>Embryophyta</taxon>
        <taxon>Tracheophyta</taxon>
        <taxon>Spermatophyta</taxon>
        <taxon>Magnoliopsida</taxon>
        <taxon>Liliopsida</taxon>
        <taxon>Asparagales</taxon>
        <taxon>Orchidaceae</taxon>
        <taxon>Vanilloideae</taxon>
        <taxon>Vanilleae</taxon>
        <taxon>Vanilla</taxon>
    </lineage>
</organism>
<dbReference type="AlphaFoldDB" id="A0A835QGP9"/>
<evidence type="ECO:0000313" key="3">
    <source>
        <dbReference type="Proteomes" id="UP000639772"/>
    </source>
</evidence>
<accession>A0A835QGP9</accession>
<protein>
    <submittedName>
        <fullName evidence="2">Uncharacterized protein</fullName>
    </submittedName>
</protein>
<proteinExistence type="predicted"/>
<comment type="caution">
    <text evidence="2">The sequence shown here is derived from an EMBL/GenBank/DDBJ whole genome shotgun (WGS) entry which is preliminary data.</text>
</comment>
<sequence>MEEGDVTRRRTVKERRGEGWEGKRVGGQGLFGGGEEVTETLLNDQLMNQAVDDGHVAAVDEANAGP</sequence>
<evidence type="ECO:0000256" key="1">
    <source>
        <dbReference type="SAM" id="MobiDB-lite"/>
    </source>
</evidence>
<feature type="region of interest" description="Disordered" evidence="1">
    <location>
        <begin position="1"/>
        <end position="32"/>
    </location>
</feature>
<feature type="compositionally biased region" description="Basic and acidic residues" evidence="1">
    <location>
        <begin position="1"/>
        <end position="24"/>
    </location>
</feature>
<dbReference type="EMBL" id="JADCNM010000009">
    <property type="protein sequence ID" value="KAG0468722.1"/>
    <property type="molecule type" value="Genomic_DNA"/>
</dbReference>